<feature type="domain" description="Sodium/calcium exchanger membrane region" evidence="7">
    <location>
        <begin position="242"/>
        <end position="382"/>
    </location>
</feature>
<evidence type="ECO:0000256" key="2">
    <source>
        <dbReference type="ARBA" id="ARBA00022692"/>
    </source>
</evidence>
<evidence type="ECO:0000256" key="1">
    <source>
        <dbReference type="ARBA" id="ARBA00004141"/>
    </source>
</evidence>
<dbReference type="PANTHER" id="PTHR10846:SF8">
    <property type="entry name" value="INNER MEMBRANE PROTEIN YRBG"/>
    <property type="match status" value="1"/>
</dbReference>
<gene>
    <name evidence="8" type="ORF">LQ327_15605</name>
</gene>
<keyword evidence="2 6" id="KW-0812">Transmembrane</keyword>
<organism evidence="8 9">
    <name type="scientific">Actinomycetospora endophytica</name>
    <dbReference type="NCBI Taxonomy" id="2291215"/>
    <lineage>
        <taxon>Bacteria</taxon>
        <taxon>Bacillati</taxon>
        <taxon>Actinomycetota</taxon>
        <taxon>Actinomycetes</taxon>
        <taxon>Pseudonocardiales</taxon>
        <taxon>Pseudonocardiaceae</taxon>
        <taxon>Actinomycetospora</taxon>
    </lineage>
</organism>
<comment type="subcellular location">
    <subcellularLocation>
        <location evidence="1">Membrane</location>
        <topology evidence="1">Multi-pass membrane protein</topology>
    </subcellularLocation>
</comment>
<feature type="transmembrane region" description="Helical" evidence="6">
    <location>
        <begin position="274"/>
        <end position="295"/>
    </location>
</feature>
<dbReference type="InterPro" id="IPR004837">
    <property type="entry name" value="NaCa_Exmemb"/>
</dbReference>
<evidence type="ECO:0000259" key="7">
    <source>
        <dbReference type="Pfam" id="PF01699"/>
    </source>
</evidence>
<keyword evidence="4 6" id="KW-0472">Membrane</keyword>
<evidence type="ECO:0000256" key="5">
    <source>
        <dbReference type="SAM" id="MobiDB-lite"/>
    </source>
</evidence>
<feature type="transmembrane region" description="Helical" evidence="6">
    <location>
        <begin position="338"/>
        <end position="357"/>
    </location>
</feature>
<feature type="transmembrane region" description="Helical" evidence="6">
    <location>
        <begin position="239"/>
        <end position="262"/>
    </location>
</feature>
<name>A0ABS8PA43_9PSEU</name>
<dbReference type="Pfam" id="PF01699">
    <property type="entry name" value="Na_Ca_ex"/>
    <property type="match status" value="2"/>
</dbReference>
<evidence type="ECO:0000256" key="3">
    <source>
        <dbReference type="ARBA" id="ARBA00022989"/>
    </source>
</evidence>
<evidence type="ECO:0000313" key="8">
    <source>
        <dbReference type="EMBL" id="MCD2194797.1"/>
    </source>
</evidence>
<sequence length="393" mass="40041">MIPIIEFVLGIAVLVYSAEKLIAHLVGVASRWAISLFLVAVVFTGIEFDDLAYGIVLNIDDLKSAALGTVIGTTVAMTGIVLALAALIAPCEFEVPKSYLVLFVASPIVMYAFAATGALTLVTGVILCLLFVAFVGWIAYCEKAGRRPIWRNEEFYEQLETVGAGVGGGAGTATLVAGGDDAAPGGGNGGGAGPGVGGGPGGGGPGGSGPGGSGSGGFDLPPDLRVDQAFLRARQHSPWAALGWAVVALIGLVIGAIVAGQGTDGILNTFDIDGTVFGVTIATLALSLEDIFLTVEPQRRGAPEIGIANVLGSVVFSVTGKLGIVLLIGGAITVDADVLRWHLPVLIVMTALSAIFLATGRLRRWHGAVLLGLYVIYFVVSLVAFSGVPVDTS</sequence>
<dbReference type="Proteomes" id="UP001199469">
    <property type="component" value="Unassembled WGS sequence"/>
</dbReference>
<evidence type="ECO:0000313" key="9">
    <source>
        <dbReference type="Proteomes" id="UP001199469"/>
    </source>
</evidence>
<dbReference type="InterPro" id="IPR004481">
    <property type="entry name" value="K/Na/Ca-exchanger"/>
</dbReference>
<dbReference type="PANTHER" id="PTHR10846">
    <property type="entry name" value="SODIUM/POTASSIUM/CALCIUM EXCHANGER"/>
    <property type="match status" value="1"/>
</dbReference>
<dbReference type="RefSeq" id="WP_230735241.1">
    <property type="nucleotide sequence ID" value="NZ_JAJNDB010000003.1"/>
</dbReference>
<feature type="domain" description="Sodium/calcium exchanger membrane region" evidence="7">
    <location>
        <begin position="6"/>
        <end position="137"/>
    </location>
</feature>
<proteinExistence type="predicted"/>
<feature type="region of interest" description="Disordered" evidence="5">
    <location>
        <begin position="184"/>
        <end position="218"/>
    </location>
</feature>
<dbReference type="InterPro" id="IPR044880">
    <property type="entry name" value="NCX_ion-bd_dom_sf"/>
</dbReference>
<feature type="transmembrane region" description="Helical" evidence="6">
    <location>
        <begin position="108"/>
        <end position="141"/>
    </location>
</feature>
<feature type="transmembrane region" description="Helical" evidence="6">
    <location>
        <begin position="32"/>
        <end position="53"/>
    </location>
</feature>
<keyword evidence="3 6" id="KW-1133">Transmembrane helix</keyword>
<evidence type="ECO:0000256" key="6">
    <source>
        <dbReference type="SAM" id="Phobius"/>
    </source>
</evidence>
<feature type="transmembrane region" description="Helical" evidence="6">
    <location>
        <begin position="307"/>
        <end position="332"/>
    </location>
</feature>
<dbReference type="Gene3D" id="1.20.1420.30">
    <property type="entry name" value="NCX, central ion-binding region"/>
    <property type="match status" value="1"/>
</dbReference>
<feature type="transmembrane region" description="Helical" evidence="6">
    <location>
        <begin position="65"/>
        <end position="88"/>
    </location>
</feature>
<evidence type="ECO:0000256" key="4">
    <source>
        <dbReference type="ARBA" id="ARBA00023136"/>
    </source>
</evidence>
<accession>A0ABS8PA43</accession>
<protein>
    <submittedName>
        <fullName evidence="8">Sodium:proton exchanger</fullName>
    </submittedName>
</protein>
<reference evidence="8 9" key="1">
    <citation type="submission" date="2021-11" db="EMBL/GenBank/DDBJ databases">
        <title>Draft genome sequence of Actinomycetospora sp. SF1 isolated from the rhizosphere soil.</title>
        <authorList>
            <person name="Duangmal K."/>
            <person name="Chantavorakit T."/>
        </authorList>
    </citation>
    <scope>NUCLEOTIDE SEQUENCE [LARGE SCALE GENOMIC DNA]</scope>
    <source>
        <strain evidence="8 9">TBRC 5722</strain>
    </source>
</reference>
<dbReference type="EMBL" id="JAJNDB010000003">
    <property type="protein sequence ID" value="MCD2194797.1"/>
    <property type="molecule type" value="Genomic_DNA"/>
</dbReference>
<feature type="compositionally biased region" description="Gly residues" evidence="5">
    <location>
        <begin position="184"/>
        <end position="217"/>
    </location>
</feature>
<feature type="transmembrane region" description="Helical" evidence="6">
    <location>
        <begin position="369"/>
        <end position="388"/>
    </location>
</feature>
<keyword evidence="9" id="KW-1185">Reference proteome</keyword>
<comment type="caution">
    <text evidence="8">The sequence shown here is derived from an EMBL/GenBank/DDBJ whole genome shotgun (WGS) entry which is preliminary data.</text>
</comment>